<dbReference type="AlphaFoldDB" id="A0A7C9VAZ4"/>
<sequence length="184" mass="19037">MRHLLGSFLTFHWAAAFALLAMACVFGSAGGASNALDILGIALPDENAVTVGSPSSVFLSVTFALVAALFLWAFLTLFLCEPSDQGDPDEVTRVAFAAAAGVLSLMLVLGVMRADAGIFPVVAAVLAAITTSYLAIQAERWAALLTASPEEDDAQEVARSMAMGAAHGAMLSRISGRHDPRGNA</sequence>
<dbReference type="Proteomes" id="UP000481252">
    <property type="component" value="Unassembled WGS sequence"/>
</dbReference>
<keyword evidence="3" id="KW-1185">Reference proteome</keyword>
<keyword evidence="1" id="KW-0812">Transmembrane</keyword>
<protein>
    <recommendedName>
        <fullName evidence="4">Lipoprotein</fullName>
    </recommendedName>
</protein>
<proteinExistence type="predicted"/>
<feature type="transmembrane region" description="Helical" evidence="1">
    <location>
        <begin position="118"/>
        <end position="136"/>
    </location>
</feature>
<accession>A0A7C9VAZ4</accession>
<comment type="caution">
    <text evidence="2">The sequence shown here is derived from an EMBL/GenBank/DDBJ whole genome shotgun (WGS) entry which is preliminary data.</text>
</comment>
<evidence type="ECO:0000256" key="1">
    <source>
        <dbReference type="SAM" id="Phobius"/>
    </source>
</evidence>
<organism evidence="2 3">
    <name type="scientific">Mesorhizobium zhangyense</name>
    <dbReference type="NCBI Taxonomy" id="1776730"/>
    <lineage>
        <taxon>Bacteria</taxon>
        <taxon>Pseudomonadati</taxon>
        <taxon>Pseudomonadota</taxon>
        <taxon>Alphaproteobacteria</taxon>
        <taxon>Hyphomicrobiales</taxon>
        <taxon>Phyllobacteriaceae</taxon>
        <taxon>Mesorhizobium</taxon>
    </lineage>
</organism>
<feature type="transmembrane region" description="Helical" evidence="1">
    <location>
        <begin position="55"/>
        <end position="79"/>
    </location>
</feature>
<dbReference type="RefSeq" id="WP_165114166.1">
    <property type="nucleotide sequence ID" value="NZ_JAAKZG010000001.1"/>
</dbReference>
<evidence type="ECO:0008006" key="4">
    <source>
        <dbReference type="Google" id="ProtNLM"/>
    </source>
</evidence>
<evidence type="ECO:0000313" key="3">
    <source>
        <dbReference type="Proteomes" id="UP000481252"/>
    </source>
</evidence>
<evidence type="ECO:0000313" key="2">
    <source>
        <dbReference type="EMBL" id="NGN40048.1"/>
    </source>
</evidence>
<reference evidence="2 3" key="1">
    <citation type="submission" date="2020-02" db="EMBL/GenBank/DDBJ databases">
        <title>Genome sequence of the type strain CGMCC 1.15528 of Mesorhizobium zhangyense.</title>
        <authorList>
            <person name="Gao J."/>
            <person name="Sun J."/>
        </authorList>
    </citation>
    <scope>NUCLEOTIDE SEQUENCE [LARGE SCALE GENOMIC DNA]</scope>
    <source>
        <strain evidence="2 3">CGMCC 1.15528</strain>
    </source>
</reference>
<gene>
    <name evidence="2" type="ORF">G6N74_03120</name>
</gene>
<feature type="transmembrane region" description="Helical" evidence="1">
    <location>
        <begin position="91"/>
        <end position="112"/>
    </location>
</feature>
<dbReference type="EMBL" id="JAAKZG010000001">
    <property type="protein sequence ID" value="NGN40048.1"/>
    <property type="molecule type" value="Genomic_DNA"/>
</dbReference>
<keyword evidence="1" id="KW-0472">Membrane</keyword>
<name>A0A7C9VAZ4_9HYPH</name>
<dbReference type="PROSITE" id="PS51257">
    <property type="entry name" value="PROKAR_LIPOPROTEIN"/>
    <property type="match status" value="1"/>
</dbReference>
<keyword evidence="1" id="KW-1133">Transmembrane helix</keyword>